<comment type="subunit">
    <text evidence="1">Heterotetramer of two alpha and two beta chains arranged as a dimer of alpha/beta heterodimers.</text>
</comment>
<proteinExistence type="predicted"/>
<name>A0A8J4G7G3_9CHLO</name>
<dbReference type="PANTHER" id="PTHR10188">
    <property type="entry name" value="L-ASPARAGINASE"/>
    <property type="match status" value="1"/>
</dbReference>
<evidence type="ECO:0000256" key="2">
    <source>
        <dbReference type="PIRSR" id="PIRSR600246-1"/>
    </source>
</evidence>
<evidence type="ECO:0000313" key="7">
    <source>
        <dbReference type="Proteomes" id="UP000722791"/>
    </source>
</evidence>
<evidence type="ECO:0000313" key="8">
    <source>
        <dbReference type="Proteomes" id="UP000747110"/>
    </source>
</evidence>
<dbReference type="GO" id="GO:0051604">
    <property type="term" value="P:protein maturation"/>
    <property type="evidence" value="ECO:0007669"/>
    <property type="project" value="TreeGrafter"/>
</dbReference>
<reference evidence="6" key="1">
    <citation type="journal article" date="2021" name="Proc. Natl. Acad. Sci. U.S.A.">
        <title>Three genomes in the algal genus Volvox reveal the fate of a haploid sex-determining region after a transition to homothallism.</title>
        <authorList>
            <person name="Yamamoto K."/>
            <person name="Hamaji T."/>
            <person name="Kawai-Toyooka H."/>
            <person name="Matsuzaki R."/>
            <person name="Takahashi F."/>
            <person name="Nishimura Y."/>
            <person name="Kawachi M."/>
            <person name="Noguchi H."/>
            <person name="Minakuchi Y."/>
            <person name="Umen J.G."/>
            <person name="Toyoda A."/>
            <person name="Nozaki H."/>
        </authorList>
    </citation>
    <scope>NUCLEOTIDE SEQUENCE</scope>
    <source>
        <strain evidence="6">NIES-3785</strain>
        <strain evidence="5">NIES-3786</strain>
    </source>
</reference>
<feature type="region of interest" description="Disordered" evidence="4">
    <location>
        <begin position="229"/>
        <end position="356"/>
    </location>
</feature>
<feature type="active site" description="Nucleophile" evidence="2">
    <location>
        <position position="378"/>
    </location>
</feature>
<dbReference type="Pfam" id="PF01112">
    <property type="entry name" value="Asparaginase_2"/>
    <property type="match status" value="2"/>
</dbReference>
<feature type="compositionally biased region" description="Low complexity" evidence="4">
    <location>
        <begin position="331"/>
        <end position="347"/>
    </location>
</feature>
<dbReference type="OrthoDB" id="550252at2759"/>
<dbReference type="PANTHER" id="PTHR10188:SF8">
    <property type="entry name" value="THREONINE ASPARTASE 1"/>
    <property type="match status" value="1"/>
</dbReference>
<evidence type="ECO:0000313" key="5">
    <source>
        <dbReference type="EMBL" id="GIL88050.1"/>
    </source>
</evidence>
<dbReference type="SUPFAM" id="SSF56235">
    <property type="entry name" value="N-terminal nucleophile aminohydrolases (Ntn hydrolases)"/>
    <property type="match status" value="1"/>
</dbReference>
<dbReference type="EMBL" id="BNCP01000042">
    <property type="protein sequence ID" value="GIL88050.1"/>
    <property type="molecule type" value="Genomic_DNA"/>
</dbReference>
<evidence type="ECO:0000256" key="1">
    <source>
        <dbReference type="ARBA" id="ARBA00011601"/>
    </source>
</evidence>
<accession>A0A8J4G7G3</accession>
<dbReference type="InterPro" id="IPR000246">
    <property type="entry name" value="Peptidase_T2"/>
</dbReference>
<evidence type="ECO:0000256" key="4">
    <source>
        <dbReference type="SAM" id="MobiDB-lite"/>
    </source>
</evidence>
<keyword evidence="8" id="KW-1185">Reference proteome</keyword>
<sequence>MSYPFLVAVHCGAGFHAPAKEPAYRQAMAAACRAAAAVLAGGGAAKEGVAAAIRVLEDCPFTNAGTGSSLNLKGRVECDAALMAGDGHFGAVGAVSGVQNPILVAATLARDSETPLSCGRVRPMMLVGEGARSYAHASGLAAVPLEHPVPPGFQVTPATLAAWRRYTDMIQLAETAATEQTAKATAAAAVVAAATSHLRVAAAAMTPTAAAAAAPPLHAPNRHLSDNAAAAAATCPPPTTAPSSEEARSQQPFQQPLRLPVVEITTLPSESKDQERQSNGDLNLDLDLDLDFNPNPDPDLHEGGNPSCIIEEAVQKIKRSRRQSGNGGCTAAPGSDAAATAAGSSGNADGGDHEAGQAYGTGSGAYHYGDEDEVMYDTVGAVCVDFRGCVASGVSSGGIAVKFPGRVGEAAMYGSGCWARDPWVCDACANTAAASGGAGAGVSSAPFLPPRPPRHLLPPLLQPSAAANGSSIRSSSGSCSSRCCCLPGFAASVTGVGEAIIRADLARQCAAAANAVGAGGSSKTGYAGAADYGNGNGSGASSGGGGGGGFGAGSRERGIENSAHDFAEDEGNGAEAVMLDEALAEVLKRTVVESQPAPRESGVLAVRVIVRMVGGNDHETPNHLGQELSPAAMPLRAVAAAAAAAVGERDQHIAQRLSLGPGSGADWAAAAAAAAAAMPLPPAAEAVPRVGLTAVEVELAAVHCAGSMAVAVMTHQHHGSMGPLSAGDVGAAMLTPISLPTSIPTLASEVAVAGLQPYWTFLRKPQEAMSVGTPGTAPVRMSSGVRWTVRPEVRRVKSDMQVDLG</sequence>
<protein>
    <submittedName>
        <fullName evidence="6">Uncharacterized protein</fullName>
    </submittedName>
</protein>
<dbReference type="Proteomes" id="UP000747110">
    <property type="component" value="Unassembled WGS sequence"/>
</dbReference>
<dbReference type="EMBL" id="BNCQ01000009">
    <property type="protein sequence ID" value="GIM01625.1"/>
    <property type="molecule type" value="Genomic_DNA"/>
</dbReference>
<dbReference type="InterPro" id="IPR029055">
    <property type="entry name" value="Ntn_hydrolases_N"/>
</dbReference>
<comment type="caution">
    <text evidence="6">The sequence shown here is derived from an EMBL/GenBank/DDBJ whole genome shotgun (WGS) entry which is preliminary data.</text>
</comment>
<dbReference type="AlphaFoldDB" id="A0A8J4G7G3"/>
<feature type="site" description="Cleavage; by autolysis" evidence="3">
    <location>
        <begin position="377"/>
        <end position="378"/>
    </location>
</feature>
<gene>
    <name evidence="5" type="ORF">Vretifemale_16095</name>
    <name evidence="6" type="ORF">Vretimale_6402</name>
</gene>
<evidence type="ECO:0000256" key="3">
    <source>
        <dbReference type="PIRSR" id="PIRSR600246-3"/>
    </source>
</evidence>
<dbReference type="Gene3D" id="3.60.20.30">
    <property type="entry name" value="(Glycosyl)asparaginase"/>
    <property type="match status" value="1"/>
</dbReference>
<dbReference type="Proteomes" id="UP000722791">
    <property type="component" value="Unassembled WGS sequence"/>
</dbReference>
<organism evidence="6 7">
    <name type="scientific">Volvox reticuliferus</name>
    <dbReference type="NCBI Taxonomy" id="1737510"/>
    <lineage>
        <taxon>Eukaryota</taxon>
        <taxon>Viridiplantae</taxon>
        <taxon>Chlorophyta</taxon>
        <taxon>core chlorophytes</taxon>
        <taxon>Chlorophyceae</taxon>
        <taxon>CS clade</taxon>
        <taxon>Chlamydomonadales</taxon>
        <taxon>Volvocaceae</taxon>
        <taxon>Volvox</taxon>
    </lineage>
</organism>
<dbReference type="GO" id="GO:0005737">
    <property type="term" value="C:cytoplasm"/>
    <property type="evidence" value="ECO:0007669"/>
    <property type="project" value="TreeGrafter"/>
</dbReference>
<dbReference type="GO" id="GO:0004298">
    <property type="term" value="F:threonine-type endopeptidase activity"/>
    <property type="evidence" value="ECO:0007669"/>
    <property type="project" value="TreeGrafter"/>
</dbReference>
<evidence type="ECO:0000313" key="6">
    <source>
        <dbReference type="EMBL" id="GIM01625.1"/>
    </source>
</evidence>